<dbReference type="AlphaFoldDB" id="A0A919IY91"/>
<name>A0A919IY91_9ACTN</name>
<dbReference type="InterPro" id="IPR000415">
    <property type="entry name" value="Nitroreductase-like"/>
</dbReference>
<evidence type="ECO:0000259" key="2">
    <source>
        <dbReference type="Pfam" id="PF00881"/>
    </source>
</evidence>
<comment type="caution">
    <text evidence="3">The sequence shown here is derived from an EMBL/GenBank/DDBJ whole genome shotgun (WGS) entry which is preliminary data.</text>
</comment>
<dbReference type="RefSeq" id="WP_203817570.1">
    <property type="nucleotide sequence ID" value="NZ_BAAABP010000032.1"/>
</dbReference>
<feature type="domain" description="Nitroreductase" evidence="2">
    <location>
        <begin position="235"/>
        <end position="294"/>
    </location>
</feature>
<dbReference type="PANTHER" id="PTHR23026:SF123">
    <property type="entry name" value="NAD(P)H NITROREDUCTASE RV3131-RELATED"/>
    <property type="match status" value="1"/>
</dbReference>
<feature type="region of interest" description="Disordered" evidence="1">
    <location>
        <begin position="295"/>
        <end position="323"/>
    </location>
</feature>
<evidence type="ECO:0000313" key="3">
    <source>
        <dbReference type="EMBL" id="GIE11035.1"/>
    </source>
</evidence>
<evidence type="ECO:0000256" key="1">
    <source>
        <dbReference type="SAM" id="MobiDB-lite"/>
    </source>
</evidence>
<dbReference type="Proteomes" id="UP000598174">
    <property type="component" value="Unassembled WGS sequence"/>
</dbReference>
<proteinExistence type="predicted"/>
<dbReference type="PANTHER" id="PTHR23026">
    <property type="entry name" value="NADPH NITROREDUCTASE"/>
    <property type="match status" value="1"/>
</dbReference>
<protein>
    <recommendedName>
        <fullName evidence="2">Nitroreductase domain-containing protein</fullName>
    </recommendedName>
</protein>
<organism evidence="3 4">
    <name type="scientific">Paractinoplanes ferrugineus</name>
    <dbReference type="NCBI Taxonomy" id="113564"/>
    <lineage>
        <taxon>Bacteria</taxon>
        <taxon>Bacillati</taxon>
        <taxon>Actinomycetota</taxon>
        <taxon>Actinomycetes</taxon>
        <taxon>Micromonosporales</taxon>
        <taxon>Micromonosporaceae</taxon>
        <taxon>Paractinoplanes</taxon>
    </lineage>
</organism>
<dbReference type="Gene3D" id="3.40.109.10">
    <property type="entry name" value="NADH Oxidase"/>
    <property type="match status" value="1"/>
</dbReference>
<dbReference type="GO" id="GO:0016491">
    <property type="term" value="F:oxidoreductase activity"/>
    <property type="evidence" value="ECO:0007669"/>
    <property type="project" value="InterPro"/>
</dbReference>
<dbReference type="EMBL" id="BOMM01000022">
    <property type="protein sequence ID" value="GIE11035.1"/>
    <property type="molecule type" value="Genomic_DNA"/>
</dbReference>
<evidence type="ECO:0000313" key="4">
    <source>
        <dbReference type="Proteomes" id="UP000598174"/>
    </source>
</evidence>
<dbReference type="InterPro" id="IPR029479">
    <property type="entry name" value="Nitroreductase"/>
</dbReference>
<reference evidence="3" key="1">
    <citation type="submission" date="2021-01" db="EMBL/GenBank/DDBJ databases">
        <title>Whole genome shotgun sequence of Actinoplanes ferrugineus NBRC 15555.</title>
        <authorList>
            <person name="Komaki H."/>
            <person name="Tamura T."/>
        </authorList>
    </citation>
    <scope>NUCLEOTIDE SEQUENCE</scope>
    <source>
        <strain evidence="3">NBRC 15555</strain>
    </source>
</reference>
<dbReference type="NCBIfam" id="NF047509">
    <property type="entry name" value="Rv3131_FMN_oxido"/>
    <property type="match status" value="1"/>
</dbReference>
<accession>A0A919IY91</accession>
<gene>
    <name evidence="3" type="ORF">Afe05nite_28750</name>
</gene>
<dbReference type="InterPro" id="IPR050627">
    <property type="entry name" value="Nitroreductase/BluB"/>
</dbReference>
<dbReference type="Pfam" id="PF00881">
    <property type="entry name" value="Nitroreductase"/>
    <property type="match status" value="1"/>
</dbReference>
<sequence>MNAYTEDDLRRAVDAAVRAPSLHNSQPWLFRLSGGAVEIFADPARRLPAIDRTGWAARMACGAATYNARLALAASGRPAEVRLHPDPREPGLIARLTAARQRPPTYAETELYDAIPHRHTNRRPFWPDPVPAEVRVRLIEAARTESSWLALLVGTVAVAGFAEIATSADRVLRRDPAYQAEMAAWRPAIPEHARAPLAEPQDLLPQRFFSERRRAPGHDYEPEPLIGILGVPGDTKADQSNAGQAMQKVLLTATAAGLDTALISQPIEVPAARDQLRRTLGRPGHPQIVIRFGYGNPTGATPRRDAAEVSLPGGTLVPGIPGA</sequence>
<keyword evidence="4" id="KW-1185">Reference proteome</keyword>
<dbReference type="SUPFAM" id="SSF55469">
    <property type="entry name" value="FMN-dependent nitroreductase-like"/>
    <property type="match status" value="2"/>
</dbReference>